<gene>
    <name evidence="2" type="ORF">GPA26_05205</name>
</gene>
<accession>A0ABX1MKZ5</accession>
<organism evidence="2 3">
    <name type="scientific">Aromatoleum petrolei</name>
    <dbReference type="NCBI Taxonomy" id="76116"/>
    <lineage>
        <taxon>Bacteria</taxon>
        <taxon>Pseudomonadati</taxon>
        <taxon>Pseudomonadota</taxon>
        <taxon>Betaproteobacteria</taxon>
        <taxon>Rhodocyclales</taxon>
        <taxon>Rhodocyclaceae</taxon>
        <taxon>Aromatoleum</taxon>
    </lineage>
</organism>
<dbReference type="EMBL" id="WTVR01000007">
    <property type="protein sequence ID" value="NMF87876.1"/>
    <property type="molecule type" value="Genomic_DNA"/>
</dbReference>
<evidence type="ECO:0000313" key="3">
    <source>
        <dbReference type="Proteomes" id="UP000652074"/>
    </source>
</evidence>
<comment type="caution">
    <text evidence="2">The sequence shown here is derived from an EMBL/GenBank/DDBJ whole genome shotgun (WGS) entry which is preliminary data.</text>
</comment>
<dbReference type="PANTHER" id="PTHR34595:SF7">
    <property type="entry name" value="SLL1039 PROTEIN"/>
    <property type="match status" value="1"/>
</dbReference>
<dbReference type="PANTHER" id="PTHR34595">
    <property type="entry name" value="BLR5612 PROTEIN"/>
    <property type="match status" value="1"/>
</dbReference>
<feature type="domain" description="DUF403" evidence="1">
    <location>
        <begin position="1"/>
        <end position="314"/>
    </location>
</feature>
<evidence type="ECO:0000259" key="1">
    <source>
        <dbReference type="Pfam" id="PF04168"/>
    </source>
</evidence>
<keyword evidence="3" id="KW-1185">Reference proteome</keyword>
<protein>
    <recommendedName>
        <fullName evidence="1">DUF403 domain-containing protein</fullName>
    </recommendedName>
</protein>
<proteinExistence type="predicted"/>
<sequence>MLSRTADHLYWMARYSERAENLARLLDVNYQMSLVPHDAETERSSWNAIIALNSLEYAYAKRHDEVTATKVLHFMVRDETHPSSIFSCLRAARENAHAVRGTLTAEMWETINETWLQLRGQSFEQIHASGIAAFFDWVKQRASLLRGAMFGTMLQDEAFQFIRLGALLERADNTARILDVKYHSLAGAQQPAADDLVDANDFYHWGALLRSVSAFEVYRKVYRDVITPERVAELLILREDLPRALHSCMAGVVEILDKVRNSRSDETVRRAGQLYATLRYGRMDAIFERGLHAWLDDFIDSIGNLSMRISEDFLVGA</sequence>
<dbReference type="Pfam" id="PF04168">
    <property type="entry name" value="Alpha-E"/>
    <property type="match status" value="1"/>
</dbReference>
<dbReference type="InterPro" id="IPR007296">
    <property type="entry name" value="DUF403"/>
</dbReference>
<dbReference type="RefSeq" id="WP_169205306.1">
    <property type="nucleotide sequence ID" value="NZ_CP059560.1"/>
</dbReference>
<dbReference type="InterPro" id="IPR051680">
    <property type="entry name" value="ATP-dep_Glu-Cys_Ligase-2"/>
</dbReference>
<evidence type="ECO:0000313" key="2">
    <source>
        <dbReference type="EMBL" id="NMF87876.1"/>
    </source>
</evidence>
<dbReference type="Proteomes" id="UP000652074">
    <property type="component" value="Unassembled WGS sequence"/>
</dbReference>
<reference evidence="2 3" key="1">
    <citation type="submission" date="2019-12" db="EMBL/GenBank/DDBJ databases">
        <title>Comparative genomics gives insights into the taxonomy of the Azoarcus-Aromatoleum group and reveals separate origins of nif in the plant-associated Azoarcus and non-plant-associated Aromatoleum sub-groups.</title>
        <authorList>
            <person name="Lafos M."/>
            <person name="Maluk M."/>
            <person name="Batista M."/>
            <person name="Junghare M."/>
            <person name="Carmona M."/>
            <person name="Faoro H."/>
            <person name="Cruz L.M."/>
            <person name="Battistoni F."/>
            <person name="De Souza E."/>
            <person name="Pedrosa F."/>
            <person name="Chen W.-M."/>
            <person name="Poole P.S."/>
            <person name="Dixon R.A."/>
            <person name="James E.K."/>
        </authorList>
    </citation>
    <scope>NUCLEOTIDE SEQUENCE [LARGE SCALE GENOMIC DNA]</scope>
    <source>
        <strain evidence="2 3">ToN1</strain>
    </source>
</reference>
<name>A0ABX1MKZ5_9RHOO</name>